<accession>A0A165PBX3</accession>
<dbReference type="Proteomes" id="UP000076727">
    <property type="component" value="Unassembled WGS sequence"/>
</dbReference>
<reference evidence="2 3" key="1">
    <citation type="journal article" date="2016" name="Mol. Biol. Evol.">
        <title>Comparative Genomics of Early-Diverging Mushroom-Forming Fungi Provides Insights into the Origins of Lignocellulose Decay Capabilities.</title>
        <authorList>
            <person name="Nagy L.G."/>
            <person name="Riley R."/>
            <person name="Tritt A."/>
            <person name="Adam C."/>
            <person name="Daum C."/>
            <person name="Floudas D."/>
            <person name="Sun H."/>
            <person name="Yadav J.S."/>
            <person name="Pangilinan J."/>
            <person name="Larsson K.H."/>
            <person name="Matsuura K."/>
            <person name="Barry K."/>
            <person name="Labutti K."/>
            <person name="Kuo R."/>
            <person name="Ohm R.A."/>
            <person name="Bhattacharya S.S."/>
            <person name="Shirouzu T."/>
            <person name="Yoshinaga Y."/>
            <person name="Martin F.M."/>
            <person name="Grigoriev I.V."/>
            <person name="Hibbett D.S."/>
        </authorList>
    </citation>
    <scope>NUCLEOTIDE SEQUENCE [LARGE SCALE GENOMIC DNA]</scope>
    <source>
        <strain evidence="2 3">L-15889</strain>
    </source>
</reference>
<feature type="region of interest" description="Disordered" evidence="1">
    <location>
        <begin position="211"/>
        <end position="245"/>
    </location>
</feature>
<evidence type="ECO:0000313" key="2">
    <source>
        <dbReference type="EMBL" id="KZT68018.1"/>
    </source>
</evidence>
<name>A0A165PBX3_9APHY</name>
<evidence type="ECO:0000313" key="3">
    <source>
        <dbReference type="Proteomes" id="UP000076727"/>
    </source>
</evidence>
<keyword evidence="3" id="KW-1185">Reference proteome</keyword>
<organism evidence="2 3">
    <name type="scientific">Daedalea quercina L-15889</name>
    <dbReference type="NCBI Taxonomy" id="1314783"/>
    <lineage>
        <taxon>Eukaryota</taxon>
        <taxon>Fungi</taxon>
        <taxon>Dikarya</taxon>
        <taxon>Basidiomycota</taxon>
        <taxon>Agaricomycotina</taxon>
        <taxon>Agaricomycetes</taxon>
        <taxon>Polyporales</taxon>
        <taxon>Fomitopsis</taxon>
    </lineage>
</organism>
<dbReference type="EMBL" id="KV429070">
    <property type="protein sequence ID" value="KZT68018.1"/>
    <property type="molecule type" value="Genomic_DNA"/>
</dbReference>
<sequence>MRLPAPRPARRLPRTPSRRRQGRLRLRYRLRRLVGWLAGALAEWVGQDNASRDHDTMPIAAATVTLGTARARHMNTPTTLRRLAGRVCLRTWLAGWLAGWLDGRPCAPGRLAVPICNAYLGGAPAFADAGKARFAVHLHYVPSAARTSRSLRSRCVAYDAVQRAAKTWRSIRSWTWQRSFEASTMHVVPVRRPAGQAPPFEGHVDVTVSRRYSAGRSGPRPRRHLETRISHPSATASSAPVPCYV</sequence>
<protein>
    <submittedName>
        <fullName evidence="2">Uncharacterized protein</fullName>
    </submittedName>
</protein>
<proteinExistence type="predicted"/>
<evidence type="ECO:0000256" key="1">
    <source>
        <dbReference type="SAM" id="MobiDB-lite"/>
    </source>
</evidence>
<gene>
    <name evidence="2" type="ORF">DAEQUDRAFT_345918</name>
</gene>
<dbReference type="AlphaFoldDB" id="A0A165PBX3"/>